<dbReference type="AlphaFoldDB" id="A0A8H9C704"/>
<keyword evidence="1" id="KW-0812">Transmembrane</keyword>
<reference evidence="2" key="1">
    <citation type="submission" date="2020-11" db="EMBL/GenBank/DDBJ databases">
        <title>Complete genome sequence of a novel pathogenic Methylobacterium strain isolated from rice in Vietnam.</title>
        <authorList>
            <person name="Lai K."/>
            <person name="Okazaki S."/>
            <person name="Higashi K."/>
            <person name="Mori H."/>
            <person name="Toyoda A."/>
            <person name="Kurokawa K."/>
        </authorList>
    </citation>
    <scope>NUCLEOTIDE SEQUENCE</scope>
    <source>
        <strain evidence="2">VL1</strain>
    </source>
</reference>
<evidence type="ECO:0000256" key="1">
    <source>
        <dbReference type="SAM" id="Phobius"/>
    </source>
</evidence>
<keyword evidence="1" id="KW-0472">Membrane</keyword>
<dbReference type="RefSeq" id="WP_207183163.1">
    <property type="nucleotide sequence ID" value="NZ_AP024145.1"/>
</dbReference>
<protein>
    <submittedName>
        <fullName evidence="2">Uncharacterized protein</fullName>
    </submittedName>
</protein>
<dbReference type="Proteomes" id="UP000663508">
    <property type="component" value="Chromosome"/>
</dbReference>
<name>A0A8H9C704_9HYPH</name>
<accession>A0A8H9C704</accession>
<evidence type="ECO:0000313" key="2">
    <source>
        <dbReference type="EMBL" id="BCM84261.1"/>
    </source>
</evidence>
<dbReference type="EMBL" id="AP024145">
    <property type="protein sequence ID" value="BCM84261.1"/>
    <property type="molecule type" value="Genomic_DNA"/>
</dbReference>
<organism evidence="2 3">
    <name type="scientific">Methylobacterium indicum</name>
    <dbReference type="NCBI Taxonomy" id="1775910"/>
    <lineage>
        <taxon>Bacteria</taxon>
        <taxon>Pseudomonadati</taxon>
        <taxon>Pseudomonadota</taxon>
        <taxon>Alphaproteobacteria</taxon>
        <taxon>Hyphomicrobiales</taxon>
        <taxon>Methylobacteriaceae</taxon>
        <taxon>Methylobacterium</taxon>
    </lineage>
</organism>
<evidence type="ECO:0000313" key="3">
    <source>
        <dbReference type="Proteomes" id="UP000663508"/>
    </source>
</evidence>
<feature type="transmembrane region" description="Helical" evidence="1">
    <location>
        <begin position="28"/>
        <end position="47"/>
    </location>
</feature>
<keyword evidence="1" id="KW-1133">Transmembrane helix</keyword>
<sequence length="56" mass="5893">MDIAVSVISLLLVLVLIARGVPGRNLLVALAMALAVVVLVVGIERAGMWPASFHTR</sequence>
<gene>
    <name evidence="2" type="ORF">mvi_27220</name>
</gene>
<proteinExistence type="predicted"/>
<dbReference type="KEGG" id="mind:mvi_27220"/>